<dbReference type="EMBL" id="BK014863">
    <property type="protein sequence ID" value="DAD79329.1"/>
    <property type="molecule type" value="Genomic_DNA"/>
</dbReference>
<protein>
    <submittedName>
        <fullName evidence="1">Uncharacterized protein</fullName>
    </submittedName>
</protein>
<name>A0A8S5MAF8_9CAUD</name>
<accession>A0A8S5MAF8</accession>
<evidence type="ECO:0000313" key="1">
    <source>
        <dbReference type="EMBL" id="DAD79329.1"/>
    </source>
</evidence>
<sequence length="40" mass="4486">MYHIDLTRSIILFSSANTYSATCSTSAHYPSTLFLLTKVM</sequence>
<proteinExistence type="predicted"/>
<reference evidence="1" key="1">
    <citation type="journal article" date="2021" name="Proc. Natl. Acad. Sci. U.S.A.">
        <title>A Catalog of Tens of Thousands of Viruses from Human Metagenomes Reveals Hidden Associations with Chronic Diseases.</title>
        <authorList>
            <person name="Tisza M.J."/>
            <person name="Buck C.B."/>
        </authorList>
    </citation>
    <scope>NUCLEOTIDE SEQUENCE</scope>
    <source>
        <strain evidence="1">CtNQr16</strain>
    </source>
</reference>
<organism evidence="1">
    <name type="scientific">Myoviridae sp. ctNQr16</name>
    <dbReference type="NCBI Taxonomy" id="2826644"/>
    <lineage>
        <taxon>Viruses</taxon>
        <taxon>Duplodnaviria</taxon>
        <taxon>Heunggongvirae</taxon>
        <taxon>Uroviricota</taxon>
        <taxon>Caudoviricetes</taxon>
    </lineage>
</organism>